<reference evidence="8 9" key="1">
    <citation type="submission" date="2016-06" db="EMBL/GenBank/DDBJ databases">
        <title>Complete genome sequence of a saline-alkali tolerant type strain Dietzia timorensis ID05-A0528T.</title>
        <authorList>
            <person name="Wu X."/>
        </authorList>
    </citation>
    <scope>NUCLEOTIDE SEQUENCE [LARGE SCALE GENOMIC DNA]</scope>
    <source>
        <strain evidence="8 9">ID05-A0528</strain>
    </source>
</reference>
<keyword evidence="4" id="KW-0342">GTP-binding</keyword>
<evidence type="ECO:0000256" key="6">
    <source>
        <dbReference type="SAM" id="Phobius"/>
    </source>
</evidence>
<name>A0A173LJB9_9ACTN</name>
<dbReference type="Pfam" id="PF00350">
    <property type="entry name" value="Dynamin_N"/>
    <property type="match status" value="1"/>
</dbReference>
<evidence type="ECO:0000259" key="7">
    <source>
        <dbReference type="Pfam" id="PF00350"/>
    </source>
</evidence>
<dbReference type="InterPro" id="IPR027417">
    <property type="entry name" value="P-loop_NTPase"/>
</dbReference>
<evidence type="ECO:0000256" key="4">
    <source>
        <dbReference type="ARBA" id="ARBA00023134"/>
    </source>
</evidence>
<gene>
    <name evidence="8" type="ORF">BJL86_1639</name>
</gene>
<evidence type="ECO:0000256" key="1">
    <source>
        <dbReference type="ARBA" id="ARBA00004370"/>
    </source>
</evidence>
<dbReference type="GO" id="GO:0016020">
    <property type="term" value="C:membrane"/>
    <property type="evidence" value="ECO:0007669"/>
    <property type="project" value="UniProtKB-SubCell"/>
</dbReference>
<dbReference type="AlphaFoldDB" id="A0A173LJB9"/>
<dbReference type="STRING" id="499555.BJL86_1639"/>
<dbReference type="PANTHER" id="PTHR10465">
    <property type="entry name" value="TRANSMEMBRANE GTPASE FZO1"/>
    <property type="match status" value="1"/>
</dbReference>
<evidence type="ECO:0000313" key="9">
    <source>
        <dbReference type="Proteomes" id="UP000186104"/>
    </source>
</evidence>
<evidence type="ECO:0000256" key="5">
    <source>
        <dbReference type="ARBA" id="ARBA00023136"/>
    </source>
</evidence>
<feature type="domain" description="Dynamin N-terminal" evidence="7">
    <location>
        <begin position="47"/>
        <end position="209"/>
    </location>
</feature>
<feature type="transmembrane region" description="Helical" evidence="6">
    <location>
        <begin position="485"/>
        <end position="504"/>
    </location>
</feature>
<dbReference type="GO" id="GO:0003924">
    <property type="term" value="F:GTPase activity"/>
    <property type="evidence" value="ECO:0007669"/>
    <property type="project" value="InterPro"/>
</dbReference>
<dbReference type="InterPro" id="IPR027094">
    <property type="entry name" value="Mitofusin_fam"/>
</dbReference>
<dbReference type="RefSeq" id="WP_067471374.1">
    <property type="nucleotide sequence ID" value="NZ_CP015961.1"/>
</dbReference>
<comment type="subcellular location">
    <subcellularLocation>
        <location evidence="1">Membrane</location>
    </subcellularLocation>
</comment>
<dbReference type="EMBL" id="CP015961">
    <property type="protein sequence ID" value="ANI92416.1"/>
    <property type="molecule type" value="Genomic_DNA"/>
</dbReference>
<organism evidence="8 9">
    <name type="scientific">Dietzia timorensis</name>
    <dbReference type="NCBI Taxonomy" id="499555"/>
    <lineage>
        <taxon>Bacteria</taxon>
        <taxon>Bacillati</taxon>
        <taxon>Actinomycetota</taxon>
        <taxon>Actinomycetes</taxon>
        <taxon>Mycobacteriales</taxon>
        <taxon>Dietziaceae</taxon>
        <taxon>Dietzia</taxon>
    </lineage>
</organism>
<dbReference type="Gene3D" id="3.40.50.300">
    <property type="entry name" value="P-loop containing nucleotide triphosphate hydrolases"/>
    <property type="match status" value="1"/>
</dbReference>
<dbReference type="Proteomes" id="UP000186104">
    <property type="component" value="Chromosome"/>
</dbReference>
<dbReference type="PANTHER" id="PTHR10465:SF0">
    <property type="entry name" value="SARCALUMENIN"/>
    <property type="match status" value="1"/>
</dbReference>
<evidence type="ECO:0000256" key="3">
    <source>
        <dbReference type="ARBA" id="ARBA00022801"/>
    </source>
</evidence>
<keyword evidence="5 6" id="KW-0472">Membrane</keyword>
<protein>
    <submittedName>
        <fullName evidence="8">Uncharacterized protein in xynA 3'region</fullName>
    </submittedName>
</protein>
<keyword evidence="9" id="KW-1185">Reference proteome</keyword>
<dbReference type="SUPFAM" id="SSF52540">
    <property type="entry name" value="P-loop containing nucleoside triphosphate hydrolases"/>
    <property type="match status" value="1"/>
</dbReference>
<keyword evidence="3" id="KW-0378">Hydrolase</keyword>
<evidence type="ECO:0000256" key="2">
    <source>
        <dbReference type="ARBA" id="ARBA00022741"/>
    </source>
</evidence>
<keyword evidence="6" id="KW-1133">Transmembrane helix</keyword>
<dbReference type="GO" id="GO:0005525">
    <property type="term" value="F:GTP binding"/>
    <property type="evidence" value="ECO:0007669"/>
    <property type="project" value="UniProtKB-KW"/>
</dbReference>
<proteinExistence type="predicted"/>
<evidence type="ECO:0000313" key="8">
    <source>
        <dbReference type="EMBL" id="ANI92416.1"/>
    </source>
</evidence>
<dbReference type="GO" id="GO:0008053">
    <property type="term" value="P:mitochondrial fusion"/>
    <property type="evidence" value="ECO:0007669"/>
    <property type="project" value="TreeGrafter"/>
</dbReference>
<sequence>MSAPAAAKKSLTDYVRNSAGILRKYGETDAASLIESKFFATESTASVVVVGEVKRGKSSLVNALVGRPGLLPSDVDESTSMPIQVLPVDAESSESVDLHFGDHSESHALAELGSWSTTAGARVNAADVVELPSHATVHIGHGVELRAVLVDTPGAGGLDDAAVDLALSSARGAGILVMVCDATTPITAPEIDILTRAAETVGSVIVVVSKIDKALTRWRSIVEENRRLIREYAGMEVPVLGVSSLRAQSALLLDDAGRRERIESTSGIAALRTLIARRARSADALSRAVALNVGVAALRKVSETVDEQIRATEQPSQVVEELETRKEELKGLRDHGQEWEQFLSRNISVARQRVLGEFDLALESIKEKWTQEINRSGLVVLRSKPQVFTAQIEADVNKAIEQSIHAMSAALKSECDRLFEDQNVWLAIADAAIRGLAGPQQYSSREVGKKTDNLIDPSVISVGVLGGTGLATLGSSALATVGLSMVAFPAVAVGGGWIAINLAYRAMRNGKQHLHTWVRESCNSARIAAGREIDTLINLSRTEMVVRYRAHLRWEQDNIQSRLQAAQSAVRADESSRKGQSERLRKNSKIISSHIDYLEAVIAGLPEEQRNAL</sequence>
<keyword evidence="2" id="KW-0547">Nucleotide-binding</keyword>
<dbReference type="KEGG" id="dtm:BJL86_1639"/>
<dbReference type="InterPro" id="IPR045063">
    <property type="entry name" value="Dynamin_N"/>
</dbReference>
<keyword evidence="6" id="KW-0812">Transmembrane</keyword>
<accession>A0A173LJB9</accession>